<dbReference type="InterPro" id="IPR012337">
    <property type="entry name" value="RNaseH-like_sf"/>
</dbReference>
<sequence length="369" mass="41265">MSKKQWLVLLSEVDNPLTRVLAAANPVSSQSLLRYMRHVASNVGKKIDALMGEAFGLMFDGWSCGTLHFVAIYAVCVKDDVLNQPLLSISHAEHGQTADTHIEMIDSVIDVYHKVREMLCFIVGDNFSTNQANATRLLYRWLSAPVARFVVCHYLLEYEDLIAQVQTLSVQPRLLNNSAKLSRYTKLKALKANATRWPSTYKMLKRYTEIKKWNIMCLIRAPIAGLSTLVASKRSRTSANGSSSHCNLTQSLSTLKLPNPDEEEAVARFAVNDASHSFPMETVDFATATLRFAKMPRHASVSKNSSLLAKIPPTSNGCERLFSQCKLILSPTRSNLLPANFETIFFLRANRELWGFTSLMDIGDSEDNV</sequence>
<evidence type="ECO:0000313" key="2">
    <source>
        <dbReference type="Proteomes" id="UP001259832"/>
    </source>
</evidence>
<dbReference type="SUPFAM" id="SSF53098">
    <property type="entry name" value="Ribonuclease H-like"/>
    <property type="match status" value="1"/>
</dbReference>
<organism evidence="1 2">
    <name type="scientific">Phytophthora citrophthora</name>
    <dbReference type="NCBI Taxonomy" id="4793"/>
    <lineage>
        <taxon>Eukaryota</taxon>
        <taxon>Sar</taxon>
        <taxon>Stramenopiles</taxon>
        <taxon>Oomycota</taxon>
        <taxon>Peronosporomycetes</taxon>
        <taxon>Peronosporales</taxon>
        <taxon>Peronosporaceae</taxon>
        <taxon>Phytophthora</taxon>
    </lineage>
</organism>
<comment type="caution">
    <text evidence="1">The sequence shown here is derived from an EMBL/GenBank/DDBJ whole genome shotgun (WGS) entry which is preliminary data.</text>
</comment>
<reference evidence="1" key="1">
    <citation type="submission" date="2023-08" db="EMBL/GenBank/DDBJ databases">
        <title>Reference Genome Resource for the Citrus Pathogen Phytophthora citrophthora.</title>
        <authorList>
            <person name="Moller H."/>
            <person name="Coetzee B."/>
            <person name="Rose L.J."/>
            <person name="Van Niekerk J.M."/>
        </authorList>
    </citation>
    <scope>NUCLEOTIDE SEQUENCE</scope>
    <source>
        <strain evidence="1">STE-U-9442</strain>
    </source>
</reference>
<accession>A0AAD9GAZ6</accession>
<protein>
    <recommendedName>
        <fullName evidence="3">HAT C-terminal dimerisation domain-containing protein</fullName>
    </recommendedName>
</protein>
<evidence type="ECO:0008006" key="3">
    <source>
        <dbReference type="Google" id="ProtNLM"/>
    </source>
</evidence>
<dbReference type="EMBL" id="JASMQC010000024">
    <property type="protein sequence ID" value="KAK1935024.1"/>
    <property type="molecule type" value="Genomic_DNA"/>
</dbReference>
<dbReference type="Proteomes" id="UP001259832">
    <property type="component" value="Unassembled WGS sequence"/>
</dbReference>
<dbReference type="PANTHER" id="PTHR40866:SF1">
    <property type="entry name" value="BED-TYPE DOMAIN-CONTAINING PROTEIN"/>
    <property type="match status" value="1"/>
</dbReference>
<keyword evidence="2" id="KW-1185">Reference proteome</keyword>
<dbReference type="AlphaFoldDB" id="A0AAD9GAZ6"/>
<name>A0AAD9GAZ6_9STRA</name>
<dbReference type="PANTHER" id="PTHR40866">
    <property type="entry name" value="BED-TYPE DOMAIN-CONTAINING PROTEIN"/>
    <property type="match status" value="1"/>
</dbReference>
<evidence type="ECO:0000313" key="1">
    <source>
        <dbReference type="EMBL" id="KAK1935024.1"/>
    </source>
</evidence>
<gene>
    <name evidence="1" type="ORF">P3T76_010790</name>
</gene>
<proteinExistence type="predicted"/>